<proteinExistence type="predicted"/>
<name>V3Z268_LOTGI</name>
<sequence length="565" mass="63317">MVVRDELIRRRVLFIGTSVPMETSEGLDAVQQPLRDRYPIDESKQIEGILAYLTVSQSGLQMEYCDASKDVILFPISSVTLCAAVRCISVINNATKERVAKFVSLSSVTAGGANAKRPAIFTAITRRTVGKKVLECHGFVCESDRDALDLVQATSTADKMSKGRVMNGSFTLTHANDTLKSGMNGHSEHYNMRLKSGEVRNAAPEFYDTPPQQGYFYTSKSNIPVKKYTMEKVVSDGESERIRATSPIPLSVRPSVERRSAYSFQTTRTGPPPPVLHTLPRPAPNMVPVRTVPVQTHARPRFFSPPPTLLRQKRFPNEPYVVVGHPPPHPVVIDGPPHLIRGRPRRRGSESSASHSHEHASSRSSSPHETAYPRRTMNGDGDASSEVSSRPRTPPTDYDKGRSKARVSRREQYEMRHTNFYPSALRNGDVYPPGAPYDFYPPPPGRLVYVERARSVPPPVERARTLEKKNKKKNKKDKKNKRRTNGAPSDISTDSFGYMSEQGTSSNRPRDFRRFENQFKHERAFSRSLMEQNKQTGAADNQSYALNELMASRGRNGEPEPFAMY</sequence>
<feature type="compositionally biased region" description="Basic residues" evidence="1">
    <location>
        <begin position="469"/>
        <end position="484"/>
    </location>
</feature>
<feature type="compositionally biased region" description="Basic and acidic residues" evidence="1">
    <location>
        <begin position="397"/>
        <end position="417"/>
    </location>
</feature>
<dbReference type="EMBL" id="KB203440">
    <property type="protein sequence ID" value="ESO84668.1"/>
    <property type="molecule type" value="Genomic_DNA"/>
</dbReference>
<feature type="region of interest" description="Disordered" evidence="1">
    <location>
        <begin position="263"/>
        <end position="284"/>
    </location>
</feature>
<protein>
    <recommendedName>
        <fullName evidence="4">PID domain-containing protein</fullName>
    </recommendedName>
</protein>
<accession>V3Z268</accession>
<feature type="region of interest" description="Disordered" evidence="1">
    <location>
        <begin position="326"/>
        <end position="429"/>
    </location>
</feature>
<feature type="region of interest" description="Disordered" evidence="1">
    <location>
        <begin position="456"/>
        <end position="511"/>
    </location>
</feature>
<dbReference type="STRING" id="225164.V3Z268"/>
<evidence type="ECO:0000313" key="3">
    <source>
        <dbReference type="Proteomes" id="UP000030746"/>
    </source>
</evidence>
<dbReference type="GeneID" id="20250069"/>
<evidence type="ECO:0000256" key="1">
    <source>
        <dbReference type="SAM" id="MobiDB-lite"/>
    </source>
</evidence>
<feature type="compositionally biased region" description="Pro residues" evidence="1">
    <location>
        <begin position="270"/>
        <end position="284"/>
    </location>
</feature>
<evidence type="ECO:0000313" key="2">
    <source>
        <dbReference type="EMBL" id="ESO84668.1"/>
    </source>
</evidence>
<dbReference type="AlphaFoldDB" id="V3Z268"/>
<dbReference type="KEGG" id="lgi:LOTGIDRAFT_236174"/>
<dbReference type="Gene3D" id="2.30.29.30">
    <property type="entry name" value="Pleckstrin-homology domain (PH domain)/Phosphotyrosine-binding domain (PTB)"/>
    <property type="match status" value="1"/>
</dbReference>
<dbReference type="OrthoDB" id="10007483at2759"/>
<dbReference type="InterPro" id="IPR011993">
    <property type="entry name" value="PH-like_dom_sf"/>
</dbReference>
<dbReference type="OMA" id="ECHGFIT"/>
<reference evidence="2 3" key="1">
    <citation type="journal article" date="2013" name="Nature">
        <title>Insights into bilaterian evolution from three spiralian genomes.</title>
        <authorList>
            <person name="Simakov O."/>
            <person name="Marletaz F."/>
            <person name="Cho S.J."/>
            <person name="Edsinger-Gonzales E."/>
            <person name="Havlak P."/>
            <person name="Hellsten U."/>
            <person name="Kuo D.H."/>
            <person name="Larsson T."/>
            <person name="Lv J."/>
            <person name="Arendt D."/>
            <person name="Savage R."/>
            <person name="Osoegawa K."/>
            <person name="de Jong P."/>
            <person name="Grimwood J."/>
            <person name="Chapman J.A."/>
            <person name="Shapiro H."/>
            <person name="Aerts A."/>
            <person name="Otillar R.P."/>
            <person name="Terry A.Y."/>
            <person name="Boore J.L."/>
            <person name="Grigoriev I.V."/>
            <person name="Lindberg D.R."/>
            <person name="Seaver E.C."/>
            <person name="Weisblat D.A."/>
            <person name="Putnam N.H."/>
            <person name="Rokhsar D.S."/>
        </authorList>
    </citation>
    <scope>NUCLEOTIDE SEQUENCE [LARGE SCALE GENOMIC DNA]</scope>
</reference>
<gene>
    <name evidence="2" type="ORF">LOTGIDRAFT_236174</name>
</gene>
<dbReference type="HOGENOM" id="CLU_482598_0_0_1"/>
<evidence type="ECO:0008006" key="4">
    <source>
        <dbReference type="Google" id="ProtNLM"/>
    </source>
</evidence>
<dbReference type="PANTHER" id="PTHR21219">
    <property type="entry name" value="FI19613P1"/>
    <property type="match status" value="1"/>
</dbReference>
<dbReference type="Proteomes" id="UP000030746">
    <property type="component" value="Unassembled WGS sequence"/>
</dbReference>
<dbReference type="RefSeq" id="XP_009064659.1">
    <property type="nucleotide sequence ID" value="XM_009066411.1"/>
</dbReference>
<feature type="compositionally biased region" description="Polar residues" evidence="1">
    <location>
        <begin position="486"/>
        <end position="507"/>
    </location>
</feature>
<dbReference type="PANTHER" id="PTHR21219:SF3">
    <property type="entry name" value="FI19613P1"/>
    <property type="match status" value="1"/>
</dbReference>
<organism evidence="2 3">
    <name type="scientific">Lottia gigantea</name>
    <name type="common">Giant owl limpet</name>
    <dbReference type="NCBI Taxonomy" id="225164"/>
    <lineage>
        <taxon>Eukaryota</taxon>
        <taxon>Metazoa</taxon>
        <taxon>Spiralia</taxon>
        <taxon>Lophotrochozoa</taxon>
        <taxon>Mollusca</taxon>
        <taxon>Gastropoda</taxon>
        <taxon>Patellogastropoda</taxon>
        <taxon>Lottioidea</taxon>
        <taxon>Lottiidae</taxon>
        <taxon>Lottia</taxon>
    </lineage>
</organism>
<dbReference type="CTD" id="20250069"/>
<keyword evidence="3" id="KW-1185">Reference proteome</keyword>